<accession>A0ABQ4B1M0</accession>
<feature type="region of interest" description="Disordered" evidence="1">
    <location>
        <begin position="46"/>
        <end position="69"/>
    </location>
</feature>
<keyword evidence="3" id="KW-1185">Reference proteome</keyword>
<dbReference type="Proteomes" id="UP000624709">
    <property type="component" value="Unassembled WGS sequence"/>
</dbReference>
<dbReference type="EMBL" id="BOMS01000009">
    <property type="protein sequence ID" value="GIE64471.1"/>
    <property type="molecule type" value="Genomic_DNA"/>
</dbReference>
<evidence type="ECO:0000313" key="3">
    <source>
        <dbReference type="Proteomes" id="UP000624709"/>
    </source>
</evidence>
<comment type="caution">
    <text evidence="2">The sequence shown here is derived from an EMBL/GenBank/DDBJ whole genome shotgun (WGS) entry which is preliminary data.</text>
</comment>
<proteinExistence type="predicted"/>
<evidence type="ECO:0000256" key="1">
    <source>
        <dbReference type="SAM" id="MobiDB-lite"/>
    </source>
</evidence>
<gene>
    <name evidence="2" type="ORF">Apa02nite_005790</name>
</gene>
<reference evidence="2 3" key="1">
    <citation type="submission" date="2021-01" db="EMBL/GenBank/DDBJ databases">
        <title>Whole genome shotgun sequence of Actinoplanes palleronii NBRC 14916.</title>
        <authorList>
            <person name="Komaki H."/>
            <person name="Tamura T."/>
        </authorList>
    </citation>
    <scope>NUCLEOTIDE SEQUENCE [LARGE SCALE GENOMIC DNA]</scope>
    <source>
        <strain evidence="2 3">NBRC 14916</strain>
    </source>
</reference>
<sequence>MKAPPPVTRSPGLQKVLNDFFGWASGVDCETTARTVPNGSVAAAAGVAPTVANPDSARPATSRAAPNLG</sequence>
<name>A0ABQ4B1M0_9ACTN</name>
<protein>
    <submittedName>
        <fullName evidence="2">Uncharacterized protein</fullName>
    </submittedName>
</protein>
<organism evidence="2 3">
    <name type="scientific">Actinoplanes palleronii</name>
    <dbReference type="NCBI Taxonomy" id="113570"/>
    <lineage>
        <taxon>Bacteria</taxon>
        <taxon>Bacillati</taxon>
        <taxon>Actinomycetota</taxon>
        <taxon>Actinomycetes</taxon>
        <taxon>Micromonosporales</taxon>
        <taxon>Micromonosporaceae</taxon>
        <taxon>Actinoplanes</taxon>
    </lineage>
</organism>
<evidence type="ECO:0000313" key="2">
    <source>
        <dbReference type="EMBL" id="GIE64471.1"/>
    </source>
</evidence>